<feature type="domain" description="Methyltransferase" evidence="2">
    <location>
        <begin position="39"/>
        <end position="123"/>
    </location>
</feature>
<dbReference type="Pfam" id="PF13649">
    <property type="entry name" value="Methyltransf_25"/>
    <property type="match status" value="1"/>
</dbReference>
<dbReference type="GO" id="GO:0032259">
    <property type="term" value="P:methylation"/>
    <property type="evidence" value="ECO:0007669"/>
    <property type="project" value="UniProtKB-KW"/>
</dbReference>
<dbReference type="AlphaFoldDB" id="A0A233V5C6"/>
<dbReference type="SUPFAM" id="SSF53335">
    <property type="entry name" value="S-adenosyl-L-methionine-dependent methyltransferases"/>
    <property type="match status" value="1"/>
</dbReference>
<dbReference type="Gene3D" id="3.40.50.150">
    <property type="entry name" value="Vaccinia Virus protein VP39"/>
    <property type="match status" value="1"/>
</dbReference>
<organism evidence="3 4">
    <name type="scientific">Finegoldia magna</name>
    <name type="common">Peptostreptococcus magnus</name>
    <dbReference type="NCBI Taxonomy" id="1260"/>
    <lineage>
        <taxon>Bacteria</taxon>
        <taxon>Bacillati</taxon>
        <taxon>Bacillota</taxon>
        <taxon>Tissierellia</taxon>
        <taxon>Tissierellales</taxon>
        <taxon>Peptoniphilaceae</taxon>
        <taxon>Finegoldia</taxon>
    </lineage>
</organism>
<name>A0A233V5C6_FINMA</name>
<reference evidence="4" key="1">
    <citation type="submission" date="2017-04" db="EMBL/GenBank/DDBJ databases">
        <title>Finegoldia magna isolated from orthopedic joint implant-associated infections.</title>
        <authorList>
            <person name="Bjorklund S."/>
            <person name="Bruggemann H."/>
            <person name="Jensen A."/>
            <person name="Hellmark B."/>
            <person name="Soderquist B."/>
        </authorList>
    </citation>
    <scope>NUCLEOTIDE SEQUENCE [LARGE SCALE GENOMIC DNA]</scope>
    <source>
        <strain evidence="4">CCUG 54800</strain>
    </source>
</reference>
<keyword evidence="3" id="KW-0489">Methyltransferase</keyword>
<sequence>MYKEFAYIYDKLTFDIDYEEYSEVIKKELKKLDIKPKSILELGIGSGNMTKYFYNSSINYTGVDLSKEMLKICADKFPNISIINEDLCQLELTKNYDFIFSTLDTINYILDSEKLQNLFSNINENCTGVFMFDVNTPYKLIEVMGSNHFVYEYEDIFYTWVNQYYEEDNLIDFYIDFFVKNEDNSYKRIRETQTEKVYSLDALRFMLYNSGFNTVKIIDFDTGKTLNNCTQRALLICY</sequence>
<dbReference type="InterPro" id="IPR029063">
    <property type="entry name" value="SAM-dependent_MTases_sf"/>
</dbReference>
<accession>A0A233V5C6</accession>
<dbReference type="PANTHER" id="PTHR43861">
    <property type="entry name" value="TRANS-ACONITATE 2-METHYLTRANSFERASE-RELATED"/>
    <property type="match status" value="1"/>
</dbReference>
<dbReference type="InterPro" id="IPR041698">
    <property type="entry name" value="Methyltransf_25"/>
</dbReference>
<comment type="caution">
    <text evidence="3">The sequence shown here is derived from an EMBL/GenBank/DDBJ whole genome shotgun (WGS) entry which is preliminary data.</text>
</comment>
<evidence type="ECO:0000313" key="4">
    <source>
        <dbReference type="Proteomes" id="UP000215413"/>
    </source>
</evidence>
<dbReference type="EMBL" id="NDYC01000019">
    <property type="protein sequence ID" value="OXZ27598.1"/>
    <property type="molecule type" value="Genomic_DNA"/>
</dbReference>
<dbReference type="Gene3D" id="2.20.25.110">
    <property type="entry name" value="S-adenosyl-L-methionine-dependent methyltransferases"/>
    <property type="match status" value="1"/>
</dbReference>
<keyword evidence="1 3" id="KW-0808">Transferase</keyword>
<gene>
    <name evidence="3" type="ORF">B9N49_04530</name>
</gene>
<dbReference type="RefSeq" id="WP_094205713.1">
    <property type="nucleotide sequence ID" value="NZ_JAWGQT010000007.1"/>
</dbReference>
<dbReference type="Proteomes" id="UP000215413">
    <property type="component" value="Unassembled WGS sequence"/>
</dbReference>
<evidence type="ECO:0000313" key="3">
    <source>
        <dbReference type="EMBL" id="OXZ27598.1"/>
    </source>
</evidence>
<dbReference type="GO" id="GO:0008168">
    <property type="term" value="F:methyltransferase activity"/>
    <property type="evidence" value="ECO:0007669"/>
    <property type="project" value="UniProtKB-KW"/>
</dbReference>
<evidence type="ECO:0000256" key="1">
    <source>
        <dbReference type="ARBA" id="ARBA00022679"/>
    </source>
</evidence>
<evidence type="ECO:0000259" key="2">
    <source>
        <dbReference type="Pfam" id="PF13649"/>
    </source>
</evidence>
<dbReference type="CDD" id="cd02440">
    <property type="entry name" value="AdoMet_MTases"/>
    <property type="match status" value="1"/>
</dbReference>
<protein>
    <submittedName>
        <fullName evidence="3">SAM-dependent methyltransferase</fullName>
    </submittedName>
</protein>
<proteinExistence type="predicted"/>